<keyword evidence="2" id="KW-1185">Reference proteome</keyword>
<evidence type="ECO:0000313" key="2">
    <source>
        <dbReference type="Proteomes" id="UP001432251"/>
    </source>
</evidence>
<dbReference type="EMBL" id="CP146022">
    <property type="protein sequence ID" value="WWQ65122.1"/>
    <property type="molecule type" value="Genomic_DNA"/>
</dbReference>
<organism evidence="1 2">
    <name type="scientific">Streptomyces citrinus</name>
    <dbReference type="NCBI Taxonomy" id="3118173"/>
    <lineage>
        <taxon>Bacteria</taxon>
        <taxon>Bacillati</taxon>
        <taxon>Actinomycetota</taxon>
        <taxon>Actinomycetes</taxon>
        <taxon>Kitasatosporales</taxon>
        <taxon>Streptomycetaceae</taxon>
        <taxon>Streptomyces</taxon>
    </lineage>
</organism>
<accession>A0ACD5AD72</accession>
<protein>
    <submittedName>
        <fullName evidence="1">Winged helix-turn-helix domain-containing protein</fullName>
    </submittedName>
</protein>
<proteinExistence type="predicted"/>
<sequence>MTNGRSGGSGGREVFRVVEELRARMAGGDYPLGSLLPAQRKLADEFHISRDTVQRALEQLAGEGWIEARQGSGTRVIRAQQVQSYTARAAKEGRVTLREFFDEAFAGPDVVLDVCTLTSESLDTQVKGQIDRIRSGLTAPRSISIRMLLPTESLELPYPRALDDAGGELTAQLRQRLLGITRRHSGSIRAELRQLQAEKLVESARIDIRHVDLTPTFKLYLINGTQALHGPYEVIERPIVLGDTEVDALDVLGLGAMLTHYAVDQNNPDSRGSVFMKAWQAWFDSVWTNLAH</sequence>
<dbReference type="Proteomes" id="UP001432251">
    <property type="component" value="Chromosome"/>
</dbReference>
<gene>
    <name evidence="1" type="ORF">V2W30_18465</name>
</gene>
<evidence type="ECO:0000313" key="1">
    <source>
        <dbReference type="EMBL" id="WWQ65122.1"/>
    </source>
</evidence>
<name>A0ACD5AD72_9ACTN</name>
<reference evidence="1" key="1">
    <citation type="journal article" date="2025" name="Int. J. Syst. Evol. Microbiol.">
        <title>Streptomyces citrinus sp. nov., with yellow diffusible pigment.</title>
        <authorList>
            <person name="He Y."/>
            <person name="Yang E."/>
            <person name="Xu J."/>
            <person name="Sun Y."/>
            <person name="Sun L."/>
        </authorList>
    </citation>
    <scope>NUCLEOTIDE SEQUENCE</scope>
    <source>
        <strain evidence="1">Q6</strain>
    </source>
</reference>